<dbReference type="NCBIfam" id="TIGR04256">
    <property type="entry name" value="GxxExxY"/>
    <property type="match status" value="1"/>
</dbReference>
<name>A0A431U7G3_9BACT</name>
<gene>
    <name evidence="1" type="ORF">EJV47_05085</name>
</gene>
<dbReference type="AlphaFoldDB" id="A0A431U7G3"/>
<dbReference type="OrthoDB" id="9806869at2"/>
<sequence length="133" mass="15071">MSEIVDERYAQSALTGQIIGCAMRVHAALGNGFPEIIYQRALAVEMESEGMSFDEEFAQPVYYRNVCIGSRRVDFLVGGEVLVELKATHELTDLHLAQTINYLKAFKLEVGLLINFGEKSLRYRRLVKSQKQK</sequence>
<dbReference type="EMBL" id="RXOF01000002">
    <property type="protein sequence ID" value="RTQ52390.1"/>
    <property type="molecule type" value="Genomic_DNA"/>
</dbReference>
<dbReference type="RefSeq" id="WP_126692045.1">
    <property type="nucleotide sequence ID" value="NZ_RXOF01000002.1"/>
</dbReference>
<reference evidence="1 2" key="1">
    <citation type="submission" date="2018-12" db="EMBL/GenBank/DDBJ databases">
        <title>Hymenobacter gummosus sp. nov., isolated from a spring.</title>
        <authorList>
            <person name="Nie L."/>
        </authorList>
    </citation>
    <scope>NUCLEOTIDE SEQUENCE [LARGE SCALE GENOMIC DNA]</scope>
    <source>
        <strain evidence="1 2">KCTC 52166</strain>
    </source>
</reference>
<evidence type="ECO:0000313" key="1">
    <source>
        <dbReference type="EMBL" id="RTQ52390.1"/>
    </source>
</evidence>
<evidence type="ECO:0000313" key="2">
    <source>
        <dbReference type="Proteomes" id="UP000282184"/>
    </source>
</evidence>
<dbReference type="Proteomes" id="UP000282184">
    <property type="component" value="Unassembled WGS sequence"/>
</dbReference>
<keyword evidence="2" id="KW-1185">Reference proteome</keyword>
<dbReference type="InterPro" id="IPR026350">
    <property type="entry name" value="GxxExxY"/>
</dbReference>
<protein>
    <submittedName>
        <fullName evidence="1">GxxExxY protein</fullName>
    </submittedName>
</protein>
<proteinExistence type="predicted"/>
<dbReference type="Pfam" id="PF13366">
    <property type="entry name" value="PDDEXK_3"/>
    <property type="match status" value="1"/>
</dbReference>
<comment type="caution">
    <text evidence="1">The sequence shown here is derived from an EMBL/GenBank/DDBJ whole genome shotgun (WGS) entry which is preliminary data.</text>
</comment>
<accession>A0A431U7G3</accession>
<organism evidence="1 2">
    <name type="scientific">Hymenobacter gummosus</name>
    <dbReference type="NCBI Taxonomy" id="1776032"/>
    <lineage>
        <taxon>Bacteria</taxon>
        <taxon>Pseudomonadati</taxon>
        <taxon>Bacteroidota</taxon>
        <taxon>Cytophagia</taxon>
        <taxon>Cytophagales</taxon>
        <taxon>Hymenobacteraceae</taxon>
        <taxon>Hymenobacter</taxon>
    </lineage>
</organism>